<evidence type="ECO:0000313" key="3">
    <source>
        <dbReference type="Proteomes" id="UP000281406"/>
    </source>
</evidence>
<accession>A0A3N0Z9D2</accession>
<reference evidence="2 3" key="1">
    <citation type="submission" date="2018-10" db="EMBL/GenBank/DDBJ databases">
        <title>Genome assembly for a Yunnan-Guizhou Plateau 3E fish, Anabarilius grahami (Regan), and its evolutionary and genetic applications.</title>
        <authorList>
            <person name="Jiang W."/>
        </authorList>
    </citation>
    <scope>NUCLEOTIDE SEQUENCE [LARGE SCALE GENOMIC DNA]</scope>
    <source>
        <strain evidence="2">AG-KIZ</strain>
        <tissue evidence="2">Muscle</tissue>
    </source>
</reference>
<evidence type="ECO:0000313" key="2">
    <source>
        <dbReference type="EMBL" id="ROL54951.1"/>
    </source>
</evidence>
<gene>
    <name evidence="2" type="ORF">DPX16_1823</name>
</gene>
<feature type="region of interest" description="Disordered" evidence="1">
    <location>
        <begin position="380"/>
        <end position="412"/>
    </location>
</feature>
<comment type="caution">
    <text evidence="2">The sequence shown here is derived from an EMBL/GenBank/DDBJ whole genome shotgun (WGS) entry which is preliminary data.</text>
</comment>
<evidence type="ECO:0000256" key="1">
    <source>
        <dbReference type="SAM" id="MobiDB-lite"/>
    </source>
</evidence>
<dbReference type="AlphaFoldDB" id="A0A3N0Z9D2"/>
<protein>
    <submittedName>
        <fullName evidence="2">Uncharacterized protein</fullName>
    </submittedName>
</protein>
<organism evidence="2 3">
    <name type="scientific">Anabarilius grahami</name>
    <name type="common">Kanglang fish</name>
    <name type="synonym">Barilius grahami</name>
    <dbReference type="NCBI Taxonomy" id="495550"/>
    <lineage>
        <taxon>Eukaryota</taxon>
        <taxon>Metazoa</taxon>
        <taxon>Chordata</taxon>
        <taxon>Craniata</taxon>
        <taxon>Vertebrata</taxon>
        <taxon>Euteleostomi</taxon>
        <taxon>Actinopterygii</taxon>
        <taxon>Neopterygii</taxon>
        <taxon>Teleostei</taxon>
        <taxon>Ostariophysi</taxon>
        <taxon>Cypriniformes</taxon>
        <taxon>Xenocyprididae</taxon>
        <taxon>Xenocypridinae</taxon>
        <taxon>Xenocypridinae incertae sedis</taxon>
        <taxon>Anabarilius</taxon>
    </lineage>
</organism>
<name>A0A3N0Z9D2_ANAGA</name>
<keyword evidence="3" id="KW-1185">Reference proteome</keyword>
<dbReference type="OrthoDB" id="8948664at2759"/>
<dbReference type="Proteomes" id="UP000281406">
    <property type="component" value="Unassembled WGS sequence"/>
</dbReference>
<sequence>MCVVCLGAQHAQAALEGAACVHCDQLPLRTLRSRRALFEEGGLAGVPRGSGPASAEAGRRLMSWGSQMDVTEGLETGPALSLPSPVASASVSIRRQEARVAVSSAPVDTVTLMASSSEELDVVSMVTGESEDPPLQSPTSEELMEVLSRAVAKLNIDWPAEKQEQTVRSKLDERFLPSWSAQPPRRALPFFPDLHTEVSRSWKKPVSTHVYTPQTSIYSNVAGMRKHGYGAMPRADETLASHLSPQAASSLKAPTLPTKPLKTTSALVGKAYSAAGQAAACLHTMSILQAYQADLLKDLGESDEVGADLIQELRLTADLALRATKDFFRHRQVPRGEETVCSPAAVSPSTGPNSPCCRARVAGTEYKLLARQTTPKAECCYPGSPSEELGTGSARSAEVLEGQDGSEGRHCR</sequence>
<dbReference type="EMBL" id="RJVU01003824">
    <property type="protein sequence ID" value="ROL54951.1"/>
    <property type="molecule type" value="Genomic_DNA"/>
</dbReference>
<proteinExistence type="predicted"/>